<dbReference type="InterPro" id="IPR003018">
    <property type="entry name" value="GAF"/>
</dbReference>
<feature type="coiled-coil region" evidence="6">
    <location>
        <begin position="341"/>
        <end position="368"/>
    </location>
</feature>
<dbReference type="OrthoDB" id="106630at2157"/>
<dbReference type="Pfam" id="PF01590">
    <property type="entry name" value="GAF"/>
    <property type="match status" value="1"/>
</dbReference>
<feature type="domain" description="PAS" evidence="9">
    <location>
        <begin position="718"/>
        <end position="789"/>
    </location>
</feature>
<feature type="domain" description="Histidine kinase" evidence="8">
    <location>
        <begin position="1273"/>
        <end position="1486"/>
    </location>
</feature>
<gene>
    <name evidence="11" type="ORF">HUG12_04080</name>
</gene>
<dbReference type="CDD" id="cd00130">
    <property type="entry name" value="PAS"/>
    <property type="match status" value="6"/>
</dbReference>
<evidence type="ECO:0000256" key="5">
    <source>
        <dbReference type="ARBA" id="ARBA00022777"/>
    </source>
</evidence>
<evidence type="ECO:0000313" key="11">
    <source>
        <dbReference type="EMBL" id="QLG60957.1"/>
    </source>
</evidence>
<evidence type="ECO:0000256" key="2">
    <source>
        <dbReference type="ARBA" id="ARBA00012438"/>
    </source>
</evidence>
<dbReference type="InterPro" id="IPR003594">
    <property type="entry name" value="HATPase_dom"/>
</dbReference>
<feature type="domain" description="PAC" evidence="10">
    <location>
        <begin position="1035"/>
        <end position="1087"/>
    </location>
</feature>
<dbReference type="GO" id="GO:0006355">
    <property type="term" value="P:regulation of DNA-templated transcription"/>
    <property type="evidence" value="ECO:0007669"/>
    <property type="project" value="InterPro"/>
</dbReference>
<evidence type="ECO:0000256" key="3">
    <source>
        <dbReference type="ARBA" id="ARBA00022553"/>
    </source>
</evidence>
<dbReference type="EC" id="2.7.13.3" evidence="2"/>
<dbReference type="SMART" id="SM00086">
    <property type="entry name" value="PAC"/>
    <property type="match status" value="6"/>
</dbReference>
<dbReference type="SMART" id="SM00387">
    <property type="entry name" value="HATPase_c"/>
    <property type="match status" value="1"/>
</dbReference>
<keyword evidence="4" id="KW-0808">Transferase</keyword>
<dbReference type="NCBIfam" id="TIGR00229">
    <property type="entry name" value="sensory_box"/>
    <property type="match status" value="8"/>
</dbReference>
<evidence type="ECO:0000259" key="9">
    <source>
        <dbReference type="PROSITE" id="PS50112"/>
    </source>
</evidence>
<feature type="domain" description="PAC" evidence="10">
    <location>
        <begin position="176"/>
        <end position="228"/>
    </location>
</feature>
<dbReference type="EMBL" id="CP058579">
    <property type="protein sequence ID" value="QLG60957.1"/>
    <property type="molecule type" value="Genomic_DNA"/>
</dbReference>
<dbReference type="Gene3D" id="1.10.287.130">
    <property type="match status" value="1"/>
</dbReference>
<feature type="domain" description="PAS" evidence="9">
    <location>
        <begin position="229"/>
        <end position="270"/>
    </location>
</feature>
<dbReference type="SMART" id="SM00388">
    <property type="entry name" value="HisKA"/>
    <property type="match status" value="1"/>
</dbReference>
<dbReference type="Pfam" id="PF13426">
    <property type="entry name" value="PAS_9"/>
    <property type="match status" value="1"/>
</dbReference>
<feature type="domain" description="PAC" evidence="10">
    <location>
        <begin position="533"/>
        <end position="595"/>
    </location>
</feature>
<dbReference type="InterPro" id="IPR003661">
    <property type="entry name" value="HisK_dim/P_dom"/>
</dbReference>
<dbReference type="PROSITE" id="PS50112">
    <property type="entry name" value="PAS"/>
    <property type="match status" value="7"/>
</dbReference>
<evidence type="ECO:0000256" key="1">
    <source>
        <dbReference type="ARBA" id="ARBA00000085"/>
    </source>
</evidence>
<evidence type="ECO:0000259" key="10">
    <source>
        <dbReference type="PROSITE" id="PS50113"/>
    </source>
</evidence>
<dbReference type="Pfam" id="PF00989">
    <property type="entry name" value="PAS"/>
    <property type="match status" value="3"/>
</dbReference>
<dbReference type="PANTHER" id="PTHR43304">
    <property type="entry name" value="PHYTOCHROME-LIKE PROTEIN CPH1"/>
    <property type="match status" value="1"/>
</dbReference>
<dbReference type="CDD" id="cd00082">
    <property type="entry name" value="HisKA"/>
    <property type="match status" value="1"/>
</dbReference>
<dbReference type="Pfam" id="PF00512">
    <property type="entry name" value="HisKA"/>
    <property type="match status" value="1"/>
</dbReference>
<dbReference type="PRINTS" id="PR00344">
    <property type="entry name" value="BCTRLSENSOR"/>
</dbReference>
<keyword evidence="12" id="KW-1185">Reference proteome</keyword>
<dbReference type="KEGG" id="halu:HUG12_04080"/>
<dbReference type="InterPro" id="IPR052162">
    <property type="entry name" value="Sensor_kinase/Photoreceptor"/>
</dbReference>
<name>A0A7D5Q8G5_9EURY</name>
<feature type="domain" description="PAS" evidence="9">
    <location>
        <begin position="961"/>
        <end position="1006"/>
    </location>
</feature>
<dbReference type="InterPro" id="IPR013656">
    <property type="entry name" value="PAS_4"/>
</dbReference>
<keyword evidence="6" id="KW-0175">Coiled coil</keyword>
<dbReference type="GeneID" id="56036609"/>
<dbReference type="InterPro" id="IPR036097">
    <property type="entry name" value="HisK_dim/P_sf"/>
</dbReference>
<dbReference type="InterPro" id="IPR035965">
    <property type="entry name" value="PAS-like_dom_sf"/>
</dbReference>
<dbReference type="SUPFAM" id="SSF55874">
    <property type="entry name" value="ATPase domain of HSP90 chaperone/DNA topoisomerase II/histidine kinase"/>
    <property type="match status" value="1"/>
</dbReference>
<feature type="domain" description="PAS" evidence="9">
    <location>
        <begin position="104"/>
        <end position="174"/>
    </location>
</feature>
<dbReference type="PROSITE" id="PS50109">
    <property type="entry name" value="HIS_KIN"/>
    <property type="match status" value="1"/>
</dbReference>
<feature type="domain" description="PAC" evidence="10">
    <location>
        <begin position="308"/>
        <end position="360"/>
    </location>
</feature>
<keyword evidence="5" id="KW-0418">Kinase</keyword>
<evidence type="ECO:0000256" key="6">
    <source>
        <dbReference type="SAM" id="Coils"/>
    </source>
</evidence>
<dbReference type="SUPFAM" id="SSF55785">
    <property type="entry name" value="PYP-like sensor domain (PAS domain)"/>
    <property type="match status" value="8"/>
</dbReference>
<dbReference type="Pfam" id="PF08448">
    <property type="entry name" value="PAS_4"/>
    <property type="match status" value="4"/>
</dbReference>
<dbReference type="Proteomes" id="UP000509626">
    <property type="component" value="Chromosome"/>
</dbReference>
<organism evidence="11 12">
    <name type="scientific">Halorarum salinum</name>
    <dbReference type="NCBI Taxonomy" id="2743089"/>
    <lineage>
        <taxon>Archaea</taxon>
        <taxon>Methanobacteriati</taxon>
        <taxon>Methanobacteriota</taxon>
        <taxon>Stenosarchaea group</taxon>
        <taxon>Halobacteria</taxon>
        <taxon>Halobacteriales</taxon>
        <taxon>Haloferacaceae</taxon>
        <taxon>Halorarum</taxon>
    </lineage>
</organism>
<feature type="domain" description="PAS" evidence="9">
    <location>
        <begin position="592"/>
        <end position="662"/>
    </location>
</feature>
<dbReference type="InterPro" id="IPR036890">
    <property type="entry name" value="HATPase_C_sf"/>
</dbReference>
<dbReference type="SUPFAM" id="SSF55781">
    <property type="entry name" value="GAF domain-like"/>
    <property type="match status" value="1"/>
</dbReference>
<feature type="domain" description="PAC" evidence="10">
    <location>
        <begin position="666"/>
        <end position="717"/>
    </location>
</feature>
<evidence type="ECO:0000313" key="12">
    <source>
        <dbReference type="Proteomes" id="UP000509626"/>
    </source>
</evidence>
<evidence type="ECO:0000259" key="8">
    <source>
        <dbReference type="PROSITE" id="PS50109"/>
    </source>
</evidence>
<feature type="domain" description="PAS" evidence="9">
    <location>
        <begin position="358"/>
        <end position="428"/>
    </location>
</feature>
<dbReference type="Gene3D" id="3.30.565.10">
    <property type="entry name" value="Histidine kinase-like ATPase, C-terminal domain"/>
    <property type="match status" value="1"/>
</dbReference>
<dbReference type="SMART" id="SM00065">
    <property type="entry name" value="GAF"/>
    <property type="match status" value="1"/>
</dbReference>
<dbReference type="InterPro" id="IPR001610">
    <property type="entry name" value="PAC"/>
</dbReference>
<evidence type="ECO:0000256" key="7">
    <source>
        <dbReference type="SAM" id="MobiDB-lite"/>
    </source>
</evidence>
<accession>A0A7D5Q8G5</accession>
<evidence type="ECO:0000256" key="4">
    <source>
        <dbReference type="ARBA" id="ARBA00022679"/>
    </source>
</evidence>
<dbReference type="InterPro" id="IPR005467">
    <property type="entry name" value="His_kinase_dom"/>
</dbReference>
<dbReference type="GO" id="GO:0000155">
    <property type="term" value="F:phosphorelay sensor kinase activity"/>
    <property type="evidence" value="ECO:0007669"/>
    <property type="project" value="InterPro"/>
</dbReference>
<dbReference type="SUPFAM" id="SSF47384">
    <property type="entry name" value="Homodimeric domain of signal transducing histidine kinase"/>
    <property type="match status" value="1"/>
</dbReference>
<feature type="domain" description="PAS" evidence="9">
    <location>
        <begin position="839"/>
        <end position="910"/>
    </location>
</feature>
<dbReference type="CDD" id="cd16921">
    <property type="entry name" value="HATPase_FilI-like"/>
    <property type="match status" value="1"/>
</dbReference>
<protein>
    <recommendedName>
        <fullName evidence="2">histidine kinase</fullName>
        <ecNumber evidence="2">2.7.13.3</ecNumber>
    </recommendedName>
</protein>
<dbReference type="Gene3D" id="3.30.450.40">
    <property type="match status" value="1"/>
</dbReference>
<dbReference type="RefSeq" id="WP_179267542.1">
    <property type="nucleotide sequence ID" value="NZ_CP058579.1"/>
</dbReference>
<keyword evidence="3" id="KW-0597">Phosphoprotein</keyword>
<dbReference type="InterPro" id="IPR000700">
    <property type="entry name" value="PAS-assoc_C"/>
</dbReference>
<dbReference type="InterPro" id="IPR004358">
    <property type="entry name" value="Sig_transdc_His_kin-like_C"/>
</dbReference>
<dbReference type="InterPro" id="IPR000014">
    <property type="entry name" value="PAS"/>
</dbReference>
<proteinExistence type="predicted"/>
<comment type="catalytic activity">
    <reaction evidence="1">
        <text>ATP + protein L-histidine = ADP + protein N-phospho-L-histidine.</text>
        <dbReference type="EC" id="2.7.13.3"/>
    </reaction>
</comment>
<feature type="region of interest" description="Disordered" evidence="7">
    <location>
        <begin position="81"/>
        <end position="102"/>
    </location>
</feature>
<dbReference type="SMART" id="SM00091">
    <property type="entry name" value="PAS"/>
    <property type="match status" value="8"/>
</dbReference>
<dbReference type="InterPro" id="IPR029016">
    <property type="entry name" value="GAF-like_dom_sf"/>
</dbReference>
<dbReference type="Gene3D" id="3.30.450.20">
    <property type="entry name" value="PAS domain"/>
    <property type="match status" value="8"/>
</dbReference>
<reference evidence="11 12" key="1">
    <citation type="submission" date="2020-06" db="EMBL/GenBank/DDBJ databases">
        <title>NJ-3-1, isolated from saline soil.</title>
        <authorList>
            <person name="Cui H.L."/>
            <person name="Shi X."/>
        </authorList>
    </citation>
    <scope>NUCLEOTIDE SEQUENCE [LARGE SCALE GENOMIC DNA]</scope>
    <source>
        <strain evidence="11 12">NJ-3-1</strain>
    </source>
</reference>
<dbReference type="PANTHER" id="PTHR43304:SF1">
    <property type="entry name" value="PAC DOMAIN-CONTAINING PROTEIN"/>
    <property type="match status" value="1"/>
</dbReference>
<dbReference type="PROSITE" id="PS50113">
    <property type="entry name" value="PAC"/>
    <property type="match status" value="6"/>
</dbReference>
<feature type="domain" description="PAC" evidence="10">
    <location>
        <begin position="914"/>
        <end position="964"/>
    </location>
</feature>
<dbReference type="Pfam" id="PF02518">
    <property type="entry name" value="HATPase_c"/>
    <property type="match status" value="1"/>
</dbReference>
<dbReference type="InterPro" id="IPR013767">
    <property type="entry name" value="PAS_fold"/>
</dbReference>
<feature type="coiled-coil region" evidence="6">
    <location>
        <begin position="701"/>
        <end position="728"/>
    </location>
</feature>
<sequence length="1490" mass="165768">MGTPGPASNGAPEDALGVFAQLERPCTPLTTDEIAAELDCTRQIARRKLGELAERGALVSRRIDARSRVWWRPMDALDRRDAAGRAGDAGVPAGSGSEGATPEQFREFVRAVEDYAIFTLDADGVVSSWNEGAARIKGYDGDEVVGKHVSAFYTEEDLERGVPEENLRTAAAEGRVEDEGWRVRKDGTRFRADVVITAVHDDDGSLRGFTKVTRDLTQRREYERSLEAERGLLDRVLDASQVGIIITDADGEASLVNDAAGEILGIPSREDREAYTPGTRQIYGEDGRPLPTEAHPFARVLETGEPVYDEVLQLERPDGTRRWLSVNAVPLTNGDGEVERVVSTGDDVTELKERARELETELSEVLGRISDAFYALDEEWRFTHVNDRAAETLRRDADELLGESIWDEFPEAADGRIREQYRRAMDAQEPVSFELFLETLDGWFELNAYPSETGLSVYFQDVTERKRRERALAESEQRYRTLAENFPNGAVVMVDGELRLTLAEGRAFEDRDVESAEMEGLTLREAYGDGTADAIEPAYRAALEGERGRIEVTYADREWVVHTAPIRDAGGEVFAAMGMSQDVTERKRRERELERYRTIVETVEDGVYVVDSDGEFTMVNEAYAEMTGYPREELIGADVTKVVDRETAEAARETYGNLPSGERETMRLEADVHTADGGTLAAEATFANLPDEGDEYDRIGVVRDVSERKAYERELEESERRYRTLAENFPDGVVALFDEEFRYTAAGGELVDALGIETDEVVGSTIRDRYPDDLLAEVEPHFHGALEGKTASFEVDYRGRHLSAYTLPVRNAEDEPYAGMLVVRDVTDRVEREREIEEQRERYRRLVDVAPVPIVTYDADGDVGFANPATAELAGVDDPEELHGRSAVEFIHPEEREEAARRIRQMLEDREPVRPNETRLVTADGAVKHVLVTSLPITDDGEPAAQTVLVDITERKEREQALERYETVFATVDDGVFVLDSEFRFAEVNDAYAEMAGRSKAELAGEHCSLTVGEEVSSVVADLTGELAGGGRGSATLEADVLTAGGGRVPAESKFTVLPSDGDGFRGSVGVVRDLTERKAYERELETRARQQDVVAEFGQRALGSPSVDDLFDEAVRAVADTLGTDCAAICERRADDELLVRSGVGLREGVVGEATVEVDPDSQAGFTLDSTTPVVVEDLATESRFDGPALPTDHDVSAGISTVVGPPDDPWGVLGTHDADRREFTPNEVSFVRSVANVLTTAIERTEYEERLNETVEELRTSNERLEQFAYIASHDLQEPLRMVSSYLQLLERRYRDELDDDAREFIDYAVDGAERMREMIDDLLSYSRVDTKAEPFEPTDSGAVFDRVLGGLRLKIEEEDAEVVRGDLPTVTADDKQLEQVFQNLVSNALKYRGEEPPRIEVDAERRDGAWRFRVSDNGIGIDPVQADRIFDVFDRLHTREEYPGTGIGLALCERIVERHGGRIWVESTVGEGSCFYFTIPYDGGDDR</sequence>
<dbReference type="FunFam" id="3.30.565.10:FF:000006">
    <property type="entry name" value="Sensor histidine kinase WalK"/>
    <property type="match status" value="1"/>
</dbReference>